<dbReference type="InterPro" id="IPR013088">
    <property type="entry name" value="Znf_NHR/GATA"/>
</dbReference>
<dbReference type="RefSeq" id="WP_036182801.1">
    <property type="nucleotide sequence ID" value="NZ_JMQN01000011.1"/>
</dbReference>
<dbReference type="Pfam" id="PF03884">
    <property type="entry name" value="YacG"/>
    <property type="match status" value="1"/>
</dbReference>
<gene>
    <name evidence="3" type="primary">yacG</name>
    <name evidence="4" type="ORF">ADIMK_0330</name>
</gene>
<sequence>MSAKSKPMAKAVDCPQCGKPSLYSPENPFRPFCSKRCRLIDLGEWASEGYQIPVEPSMDDYSTGLDLEEQVFTPKLH</sequence>
<comment type="function">
    <text evidence="3">Inhibits all the catalytic activities of DNA gyrase by preventing its interaction with DNA. Acts by binding directly to the C-terminal domain of GyrB, which probably disrupts DNA binding by the gyrase.</text>
</comment>
<dbReference type="AlphaFoldDB" id="A0A081G3L8"/>
<feature type="binding site" evidence="3">
    <location>
        <position position="14"/>
    </location>
    <ligand>
        <name>Zn(2+)</name>
        <dbReference type="ChEBI" id="CHEBI:29105"/>
    </ligand>
</feature>
<proteinExistence type="inferred from homology"/>
<dbReference type="eggNOG" id="COG3024">
    <property type="taxonomic scope" value="Bacteria"/>
</dbReference>
<dbReference type="Proteomes" id="UP000028252">
    <property type="component" value="Unassembled WGS sequence"/>
</dbReference>
<dbReference type="OrthoDB" id="9809663at2"/>
<keyword evidence="2 3" id="KW-0862">Zinc</keyword>
<dbReference type="GO" id="GO:0006355">
    <property type="term" value="P:regulation of DNA-templated transcription"/>
    <property type="evidence" value="ECO:0007669"/>
    <property type="project" value="InterPro"/>
</dbReference>
<dbReference type="PANTHER" id="PTHR36150">
    <property type="entry name" value="DNA GYRASE INHIBITOR YACG"/>
    <property type="match status" value="1"/>
</dbReference>
<keyword evidence="1 3" id="KW-0479">Metal-binding</keyword>
<evidence type="ECO:0000256" key="3">
    <source>
        <dbReference type="HAMAP-Rule" id="MF_00649"/>
    </source>
</evidence>
<dbReference type="EMBL" id="JMQN01000011">
    <property type="protein sequence ID" value="KEA65373.1"/>
    <property type="molecule type" value="Genomic_DNA"/>
</dbReference>
<name>A0A081G3L8_9GAMM</name>
<evidence type="ECO:0000256" key="2">
    <source>
        <dbReference type="ARBA" id="ARBA00022833"/>
    </source>
</evidence>
<protein>
    <recommendedName>
        <fullName evidence="3">DNA gyrase inhibitor YacG</fullName>
    </recommendedName>
</protein>
<feature type="binding site" evidence="3">
    <location>
        <position position="33"/>
    </location>
    <ligand>
        <name>Zn(2+)</name>
        <dbReference type="ChEBI" id="CHEBI:29105"/>
    </ligand>
</feature>
<dbReference type="STRING" id="1232683.ADIMK_0330"/>
<dbReference type="SUPFAM" id="SSF57716">
    <property type="entry name" value="Glucocorticoid receptor-like (DNA-binding domain)"/>
    <property type="match status" value="1"/>
</dbReference>
<comment type="similarity">
    <text evidence="3">Belongs to the DNA gyrase inhibitor YacG family.</text>
</comment>
<dbReference type="PATRIC" id="fig|1232683.4.peg.325"/>
<evidence type="ECO:0000313" key="5">
    <source>
        <dbReference type="Proteomes" id="UP000028252"/>
    </source>
</evidence>
<dbReference type="InterPro" id="IPR005584">
    <property type="entry name" value="DNA_gyrase_inhibitor_YacG"/>
</dbReference>
<feature type="binding site" evidence="3">
    <location>
        <position position="17"/>
    </location>
    <ligand>
        <name>Zn(2+)</name>
        <dbReference type="ChEBI" id="CHEBI:29105"/>
    </ligand>
</feature>
<comment type="subunit">
    <text evidence="3">Interacts with GyrB.</text>
</comment>
<reference evidence="4 5" key="1">
    <citation type="submission" date="2014-04" db="EMBL/GenBank/DDBJ databases">
        <title>Marinobacterium kochiensis sp. nov., isolated from sediment sample collected from Kochi backwaters in Kerala, India.</title>
        <authorList>
            <person name="Singh A."/>
            <person name="Pinnaka A.K."/>
        </authorList>
    </citation>
    <scope>NUCLEOTIDE SEQUENCE [LARGE SCALE GENOMIC DNA]</scope>
    <source>
        <strain evidence="4 5">AK27</strain>
    </source>
</reference>
<dbReference type="Gene3D" id="3.30.50.10">
    <property type="entry name" value="Erythroid Transcription Factor GATA-1, subunit A"/>
    <property type="match status" value="1"/>
</dbReference>
<comment type="caution">
    <text evidence="4">The sequence shown here is derived from an EMBL/GenBank/DDBJ whole genome shotgun (WGS) entry which is preliminary data.</text>
</comment>
<keyword evidence="5" id="KW-1185">Reference proteome</keyword>
<evidence type="ECO:0000313" key="4">
    <source>
        <dbReference type="EMBL" id="KEA65373.1"/>
    </source>
</evidence>
<dbReference type="PANTHER" id="PTHR36150:SF1">
    <property type="entry name" value="DNA GYRASE INHIBITOR YACG"/>
    <property type="match status" value="1"/>
</dbReference>
<dbReference type="HAMAP" id="MF_00649">
    <property type="entry name" value="DNA_gyrase_inhibitor_YacG"/>
    <property type="match status" value="1"/>
</dbReference>
<feature type="binding site" evidence="3">
    <location>
        <position position="37"/>
    </location>
    <ligand>
        <name>Zn(2+)</name>
        <dbReference type="ChEBI" id="CHEBI:29105"/>
    </ligand>
</feature>
<comment type="cofactor">
    <cofactor evidence="3">
        <name>Zn(2+)</name>
        <dbReference type="ChEBI" id="CHEBI:29105"/>
    </cofactor>
    <text evidence="3">Binds 1 zinc ion.</text>
</comment>
<organism evidence="4 5">
    <name type="scientific">Marinobacterium lacunae</name>
    <dbReference type="NCBI Taxonomy" id="1232683"/>
    <lineage>
        <taxon>Bacteria</taxon>
        <taxon>Pseudomonadati</taxon>
        <taxon>Pseudomonadota</taxon>
        <taxon>Gammaproteobacteria</taxon>
        <taxon>Oceanospirillales</taxon>
        <taxon>Oceanospirillaceae</taxon>
        <taxon>Marinobacterium</taxon>
    </lineage>
</organism>
<accession>A0A081G3L8</accession>
<dbReference type="GO" id="GO:0008657">
    <property type="term" value="F:DNA topoisomerase type II (double strand cut, ATP-hydrolyzing) inhibitor activity"/>
    <property type="evidence" value="ECO:0007669"/>
    <property type="project" value="UniProtKB-UniRule"/>
</dbReference>
<dbReference type="GO" id="GO:0008270">
    <property type="term" value="F:zinc ion binding"/>
    <property type="evidence" value="ECO:0007669"/>
    <property type="project" value="UniProtKB-UniRule"/>
</dbReference>
<evidence type="ECO:0000256" key="1">
    <source>
        <dbReference type="ARBA" id="ARBA00022723"/>
    </source>
</evidence>